<proteinExistence type="predicted"/>
<dbReference type="InParanoid" id="D7FTV4"/>
<gene>
    <name evidence="2" type="ORF">Esi_0259_0029</name>
</gene>
<organism evidence="2 3">
    <name type="scientific">Ectocarpus siliculosus</name>
    <name type="common">Brown alga</name>
    <name type="synonym">Conferva siliculosa</name>
    <dbReference type="NCBI Taxonomy" id="2880"/>
    <lineage>
        <taxon>Eukaryota</taxon>
        <taxon>Sar</taxon>
        <taxon>Stramenopiles</taxon>
        <taxon>Ochrophyta</taxon>
        <taxon>PX clade</taxon>
        <taxon>Phaeophyceae</taxon>
        <taxon>Ectocarpales</taxon>
        <taxon>Ectocarpaceae</taxon>
        <taxon>Ectocarpus</taxon>
    </lineage>
</organism>
<dbReference type="OrthoDB" id="10486784at2759"/>
<evidence type="ECO:0000256" key="1">
    <source>
        <dbReference type="SAM" id="MobiDB-lite"/>
    </source>
</evidence>
<sequence>MIVWIRANTMRGEHVGTVGTTLLLVGGFVAKAGAAGSFDPMMHMMRNLFTTTYTDGDACPNEDDACVASASCLACNEAYMAAFSDCAASLTSTSTCDDLAEAMCCAAEGCEDNEEFADIMGCINGDLGCGVIDIGDCAGGGSTAISGSDTTTDSTSTTETDCPTEISACNADDECVTCTQSYVDAVEGCFASATGSTCDDVEESVCCAVDGCEDNEALNDLLACINAESTCSIDIGDCEADGSRAISGSDTTTETDGTVSDTTTDTDGTASDTTSETDGSASDTITDTDGSAADDGDDTSDAIPFPVGDDEEDDEDSDADADAADTESSATSVAAMGGSTAVWLIAAAAPGLWGRFQ</sequence>
<feature type="compositionally biased region" description="Acidic residues" evidence="1">
    <location>
        <begin position="308"/>
        <end position="325"/>
    </location>
</feature>
<dbReference type="Proteomes" id="UP000002630">
    <property type="component" value="Unassembled WGS sequence"/>
</dbReference>
<feature type="region of interest" description="Disordered" evidence="1">
    <location>
        <begin position="244"/>
        <end position="334"/>
    </location>
</feature>
<name>D7FTV4_ECTSI</name>
<reference evidence="2 3" key="1">
    <citation type="journal article" date="2010" name="Nature">
        <title>The Ectocarpus genome and the independent evolution of multicellularity in brown algae.</title>
        <authorList>
            <person name="Cock J.M."/>
            <person name="Sterck L."/>
            <person name="Rouze P."/>
            <person name="Scornet D."/>
            <person name="Allen A.E."/>
            <person name="Amoutzias G."/>
            <person name="Anthouard V."/>
            <person name="Artiguenave F."/>
            <person name="Aury J.M."/>
            <person name="Badger J.H."/>
            <person name="Beszteri B."/>
            <person name="Billiau K."/>
            <person name="Bonnet E."/>
            <person name="Bothwell J.H."/>
            <person name="Bowler C."/>
            <person name="Boyen C."/>
            <person name="Brownlee C."/>
            <person name="Carrano C.J."/>
            <person name="Charrier B."/>
            <person name="Cho G.Y."/>
            <person name="Coelho S.M."/>
            <person name="Collen J."/>
            <person name="Corre E."/>
            <person name="Da Silva C."/>
            <person name="Delage L."/>
            <person name="Delaroque N."/>
            <person name="Dittami S.M."/>
            <person name="Doulbeau S."/>
            <person name="Elias M."/>
            <person name="Farnham G."/>
            <person name="Gachon C.M."/>
            <person name="Gschloessl B."/>
            <person name="Heesch S."/>
            <person name="Jabbari K."/>
            <person name="Jubin C."/>
            <person name="Kawai H."/>
            <person name="Kimura K."/>
            <person name="Kloareg B."/>
            <person name="Kupper F.C."/>
            <person name="Lang D."/>
            <person name="Le Bail A."/>
            <person name="Leblanc C."/>
            <person name="Lerouge P."/>
            <person name="Lohr M."/>
            <person name="Lopez P.J."/>
            <person name="Martens C."/>
            <person name="Maumus F."/>
            <person name="Michel G."/>
            <person name="Miranda-Saavedra D."/>
            <person name="Morales J."/>
            <person name="Moreau H."/>
            <person name="Motomura T."/>
            <person name="Nagasato C."/>
            <person name="Napoli C.A."/>
            <person name="Nelson D.R."/>
            <person name="Nyvall-Collen P."/>
            <person name="Peters A.F."/>
            <person name="Pommier C."/>
            <person name="Potin P."/>
            <person name="Poulain J."/>
            <person name="Quesneville H."/>
            <person name="Read B."/>
            <person name="Rensing S.A."/>
            <person name="Ritter A."/>
            <person name="Rousvoal S."/>
            <person name="Samanta M."/>
            <person name="Samson G."/>
            <person name="Schroeder D.C."/>
            <person name="Segurens B."/>
            <person name="Strittmatter M."/>
            <person name="Tonon T."/>
            <person name="Tregear J.W."/>
            <person name="Valentin K."/>
            <person name="von Dassow P."/>
            <person name="Yamagishi T."/>
            <person name="Van de Peer Y."/>
            <person name="Wincker P."/>
        </authorList>
    </citation>
    <scope>NUCLEOTIDE SEQUENCE [LARGE SCALE GENOMIC DNA]</scope>
    <source>
        <strain evidence="3">Ec32 / CCAP1310/4</strain>
    </source>
</reference>
<feature type="compositionally biased region" description="Low complexity" evidence="1">
    <location>
        <begin position="247"/>
        <end position="291"/>
    </location>
</feature>
<dbReference type="EMBL" id="FN649760">
    <property type="protein sequence ID" value="CBJ31481.1"/>
    <property type="molecule type" value="Genomic_DNA"/>
</dbReference>
<keyword evidence="3" id="KW-1185">Reference proteome</keyword>
<protein>
    <submittedName>
        <fullName evidence="2">Uncharacterized protein</fullName>
    </submittedName>
</protein>
<accession>D7FTV4</accession>
<evidence type="ECO:0000313" key="3">
    <source>
        <dbReference type="Proteomes" id="UP000002630"/>
    </source>
</evidence>
<evidence type="ECO:0000313" key="2">
    <source>
        <dbReference type="EMBL" id="CBJ31481.1"/>
    </source>
</evidence>
<dbReference type="AlphaFoldDB" id="D7FTV4"/>